<evidence type="ECO:0000313" key="2">
    <source>
        <dbReference type="Proteomes" id="UP000652761"/>
    </source>
</evidence>
<proteinExistence type="predicted"/>
<keyword evidence="2" id="KW-1185">Reference proteome</keyword>
<dbReference type="Proteomes" id="UP000652761">
    <property type="component" value="Unassembled WGS sequence"/>
</dbReference>
<comment type="caution">
    <text evidence="1">The sequence shown here is derived from an EMBL/GenBank/DDBJ whole genome shotgun (WGS) entry which is preliminary data.</text>
</comment>
<sequence length="117" mass="12806">MPTFDSFDLLGLELKELGLRLGPAFSPRIPLLLGLLSSSSKPQQRVRAGHGGFREVAVRKQINNHTNDTRDLSWFDPSHMEVLCPVLKQPLGISLTKGAVPLKDTTTPSTPAETKSM</sequence>
<organism evidence="1 2">
    <name type="scientific">Colocasia esculenta</name>
    <name type="common">Wild taro</name>
    <name type="synonym">Arum esculentum</name>
    <dbReference type="NCBI Taxonomy" id="4460"/>
    <lineage>
        <taxon>Eukaryota</taxon>
        <taxon>Viridiplantae</taxon>
        <taxon>Streptophyta</taxon>
        <taxon>Embryophyta</taxon>
        <taxon>Tracheophyta</taxon>
        <taxon>Spermatophyta</taxon>
        <taxon>Magnoliopsida</taxon>
        <taxon>Liliopsida</taxon>
        <taxon>Araceae</taxon>
        <taxon>Aroideae</taxon>
        <taxon>Colocasieae</taxon>
        <taxon>Colocasia</taxon>
    </lineage>
</organism>
<accession>A0A843W825</accession>
<evidence type="ECO:0000313" key="1">
    <source>
        <dbReference type="EMBL" id="MQM01065.1"/>
    </source>
</evidence>
<dbReference type="EMBL" id="NMUH01002613">
    <property type="protein sequence ID" value="MQM01065.1"/>
    <property type="molecule type" value="Genomic_DNA"/>
</dbReference>
<dbReference type="AlphaFoldDB" id="A0A843W825"/>
<name>A0A843W825_COLES</name>
<gene>
    <name evidence="1" type="ORF">Taro_033812</name>
</gene>
<reference evidence="1" key="1">
    <citation type="submission" date="2017-07" db="EMBL/GenBank/DDBJ databases">
        <title>Taro Niue Genome Assembly and Annotation.</title>
        <authorList>
            <person name="Atibalentja N."/>
            <person name="Keating K."/>
            <person name="Fields C.J."/>
        </authorList>
    </citation>
    <scope>NUCLEOTIDE SEQUENCE</scope>
    <source>
        <strain evidence="1">Niue_2</strain>
        <tissue evidence="1">Leaf</tissue>
    </source>
</reference>
<protein>
    <submittedName>
        <fullName evidence="1">Uncharacterized protein</fullName>
    </submittedName>
</protein>